<dbReference type="EMBL" id="CM045771">
    <property type="protein sequence ID" value="KAI7988822.1"/>
    <property type="molecule type" value="Genomic_DNA"/>
</dbReference>
<evidence type="ECO:0000313" key="2">
    <source>
        <dbReference type="Proteomes" id="UP001060215"/>
    </source>
</evidence>
<keyword evidence="2" id="KW-1185">Reference proteome</keyword>
<sequence length="185" mass="20681">MVLNSISNLNSLTSLSIRDDKETVCFPKEFLRNLTLLESLSILDWRELKGLPEDLASLVTLKSLKIDLCRKLESLPGEGLRGLESLQSLRIYRCQKVASLPASIQSLTKLQRIEIVSCGRELERRCEKGKGEDWYKIAHIPEVSICEEVLPCSWVMMAAASIEVAVASDGLLVGRFWAVYGSKVI</sequence>
<proteinExistence type="predicted"/>
<dbReference type="Proteomes" id="UP001060215">
    <property type="component" value="Chromosome 14"/>
</dbReference>
<name>A0ACC0FL48_9ERIC</name>
<reference evidence="1 2" key="1">
    <citation type="journal article" date="2022" name="Plant J.">
        <title>Chromosome-level genome of Camellia lanceoleosa provides a valuable resource for understanding genome evolution and self-incompatibility.</title>
        <authorList>
            <person name="Gong W."/>
            <person name="Xiao S."/>
            <person name="Wang L."/>
            <person name="Liao Z."/>
            <person name="Chang Y."/>
            <person name="Mo W."/>
            <person name="Hu G."/>
            <person name="Li W."/>
            <person name="Zhao G."/>
            <person name="Zhu H."/>
            <person name="Hu X."/>
            <person name="Ji K."/>
            <person name="Xiang X."/>
            <person name="Song Q."/>
            <person name="Yuan D."/>
            <person name="Jin S."/>
            <person name="Zhang L."/>
        </authorList>
    </citation>
    <scope>NUCLEOTIDE SEQUENCE [LARGE SCALE GENOMIC DNA]</scope>
    <source>
        <strain evidence="1">SQ_2022a</strain>
    </source>
</reference>
<protein>
    <submittedName>
        <fullName evidence="1">Disease resistance protein RGA2</fullName>
    </submittedName>
</protein>
<evidence type="ECO:0000313" key="1">
    <source>
        <dbReference type="EMBL" id="KAI7988822.1"/>
    </source>
</evidence>
<gene>
    <name evidence="1" type="ORF">LOK49_LG13G02017</name>
</gene>
<accession>A0ACC0FL48</accession>
<organism evidence="1 2">
    <name type="scientific">Camellia lanceoleosa</name>
    <dbReference type="NCBI Taxonomy" id="1840588"/>
    <lineage>
        <taxon>Eukaryota</taxon>
        <taxon>Viridiplantae</taxon>
        <taxon>Streptophyta</taxon>
        <taxon>Embryophyta</taxon>
        <taxon>Tracheophyta</taxon>
        <taxon>Spermatophyta</taxon>
        <taxon>Magnoliopsida</taxon>
        <taxon>eudicotyledons</taxon>
        <taxon>Gunneridae</taxon>
        <taxon>Pentapetalae</taxon>
        <taxon>asterids</taxon>
        <taxon>Ericales</taxon>
        <taxon>Theaceae</taxon>
        <taxon>Camellia</taxon>
    </lineage>
</organism>
<comment type="caution">
    <text evidence="1">The sequence shown here is derived from an EMBL/GenBank/DDBJ whole genome shotgun (WGS) entry which is preliminary data.</text>
</comment>